<reference evidence="3" key="1">
    <citation type="submission" date="2017-04" db="EMBL/GenBank/DDBJ databases">
        <title>Plasmodium gonderi genome.</title>
        <authorList>
            <person name="Arisue N."/>
            <person name="Honma H."/>
            <person name="Kawai S."/>
            <person name="Tougan T."/>
            <person name="Tanabe K."/>
            <person name="Horii T."/>
        </authorList>
    </citation>
    <scope>NUCLEOTIDE SEQUENCE [LARGE SCALE GENOMIC DNA]</scope>
    <source>
        <strain evidence="3">ATCC 30045</strain>
    </source>
</reference>
<feature type="compositionally biased region" description="Polar residues" evidence="1">
    <location>
        <begin position="1576"/>
        <end position="1585"/>
    </location>
</feature>
<evidence type="ECO:0000313" key="2">
    <source>
        <dbReference type="EMBL" id="GAW81266.1"/>
    </source>
</evidence>
<feature type="compositionally biased region" description="Basic and acidic residues" evidence="1">
    <location>
        <begin position="1072"/>
        <end position="1094"/>
    </location>
</feature>
<dbReference type="EMBL" id="BDQF01000011">
    <property type="protein sequence ID" value="GAW81266.1"/>
    <property type="molecule type" value="Genomic_DNA"/>
</dbReference>
<accession>A0A1Y1JFJ4</accession>
<feature type="compositionally biased region" description="Gly residues" evidence="1">
    <location>
        <begin position="281"/>
        <end position="296"/>
    </location>
</feature>
<evidence type="ECO:0000313" key="3">
    <source>
        <dbReference type="Proteomes" id="UP000195521"/>
    </source>
</evidence>
<gene>
    <name evidence="2" type="ORF">PGO_100200</name>
</gene>
<feature type="compositionally biased region" description="Acidic residues" evidence="1">
    <location>
        <begin position="1527"/>
        <end position="1536"/>
    </location>
</feature>
<feature type="region of interest" description="Disordered" evidence="1">
    <location>
        <begin position="1026"/>
        <end position="1050"/>
    </location>
</feature>
<evidence type="ECO:0000256" key="1">
    <source>
        <dbReference type="SAM" id="MobiDB-lite"/>
    </source>
</evidence>
<feature type="compositionally biased region" description="Basic and acidic residues" evidence="1">
    <location>
        <begin position="1546"/>
        <end position="1571"/>
    </location>
</feature>
<organism evidence="2 3">
    <name type="scientific">Plasmodium gonderi</name>
    <dbReference type="NCBI Taxonomy" id="77519"/>
    <lineage>
        <taxon>Eukaryota</taxon>
        <taxon>Sar</taxon>
        <taxon>Alveolata</taxon>
        <taxon>Apicomplexa</taxon>
        <taxon>Aconoidasida</taxon>
        <taxon>Haemosporida</taxon>
        <taxon>Plasmodiidae</taxon>
        <taxon>Plasmodium</taxon>
        <taxon>Plasmodium (Plasmodium)</taxon>
    </lineage>
</organism>
<feature type="compositionally biased region" description="Polar residues" evidence="1">
    <location>
        <begin position="681"/>
        <end position="698"/>
    </location>
</feature>
<dbReference type="GeneID" id="39747986"/>
<feature type="region of interest" description="Disordered" evidence="1">
    <location>
        <begin position="1068"/>
        <end position="1094"/>
    </location>
</feature>
<sequence length="1585" mass="182527">MHNYNKKNIKNIENIKNVNNIFQIKKDRTNKTHSIDTTYNKTNNLYSMVNRNFPTNGYRRKEMNDEKLYGYSNKESSNIILEKENMIKNKVHNNNSSINIKKKNYYEKINTTNKDEKEFIKQKSTVLNEHMNKNYVDKIYGDSNNVEKDRFKLRRIGYHNEENSLKMDSKYGDASNVVANNKAAPNMSGETLHRKFNEFKVTTGAKSDNNSEAILKSTNASSSQGTHIQKTNYENFSKKNLMHPKSKNDNNQNYNYSKLNRKHNKYGNPEFRDHSPQGLASVGGTGLSTQGGGATAGAGVQVPQHTSYVGRDKIYQRNSNEQNCNSNVNIATNGKGNYKNDALMSKDKKLSEENFIESKKMNEKDAAVGLGNNEFRRNNNMSNNKGVMINPKFSSTSFLSKEQSSVTASKMGANHNKFNDDINVDHERANNNYIMKQHNPNVKRNMYTNYMNSTKNDTNMCQHKYVVDKDGDRKKEYQKFSQNAVDVNYSHQNVFDRKFGSKFIDSHMKDRKEGNKENMTDLNVPLDETKFEGKKYPLNSDGNNGNAAIVSDRFNPSCGNEVNEYDPVLEYNQCSKGVGIASTSNCGKNTAVGNNNKQPFIKDINSGGPSGSGNSNFFEKQRYFDREDVNASVKNYEYKKNDSGNYFPEFDNNNTNVVICEGRNGNRENTNEAISNLNSVNMTSGHRTSRGNVDTNTHNMRDKNQMKNINPYNKASKYDEIKEPTKFSNNVQGIYKNKKAIKYNHVNDEVDNRYSSSDVYHNNNNHFYYENMNDNMDLDPNEYTMIKDHNYAKRKMINKHNREKSVKRPYHDTMMNYTRDNKKNSSYAPVFKNYTPDYYDDMEITPDMNSPYDACRDDEVYADEGYPDVSYSDMEKHEDLRNYQRSYSHESKSEKGALTIIRLPAENKKQVKKKKKSKVSHGKSLVEMYSTAIPINEKVDSYALKALSKNENLDEKIYALIPKSVVEVRECDGITHVTLQSSSPLFVNQNDNVKQHIITTTHHQKIDDIPNIASCVVPESDESLKESLEKSKESLSGGENDKNLKSIIRGTSLRNKSGSSLSVKFKLSQGEYENKSQEKNENKNMITKREDSDKELNKKIEDHILSEELRNFKIDKNVTERKRASIFDESRTRVRHEKKSEPNNKIVLDSSKVKKATEIKLKKIQHVTGLLEKYDIPNPFEKYSMESIDYSQLPGKNNNAKLMSLALTVSNNYYKYILKSIEKEEIKEVFNEKRKRMILKLIALLGNQINSEIKKKFLEANATENPMENELKKEDNVKPKMSPKEKEIKIEEHNLICKYWEKQSECMSLLIKEWNKISEILESINIDPNNIISSLLSLYGEKSVNDFHLSFDEIKKSNIELDVNIDDISIPNIGEVSENKFDPANITVTDLIKDMNWDMDLEYSLNQIREEWKNENKQSKKLIQKKIVEGIKDRIGLLDYLNKVELNLNAFAKIIEGRMISNDDVKSQLRSMQDLNEDEILSKLLENLEFNKMDINAESFKTPNSFFVSHHLPMTMCTLSDKSKMDDLDESCDNDSSDSRNGNRNGSDKVNDKNHDNQNEHEKNNHNEKNSNEYNSAENQSADDT</sequence>
<dbReference type="OMA" id="VEMYSTA"/>
<proteinExistence type="predicted"/>
<keyword evidence="3" id="KW-1185">Reference proteome</keyword>
<protein>
    <submittedName>
        <fullName evidence="2">Uncharacterized protein</fullName>
    </submittedName>
</protein>
<feature type="region of interest" description="Disordered" evidence="1">
    <location>
        <begin position="1525"/>
        <end position="1585"/>
    </location>
</feature>
<dbReference type="Proteomes" id="UP000195521">
    <property type="component" value="Unassembled WGS sequence"/>
</dbReference>
<dbReference type="RefSeq" id="XP_028543855.1">
    <property type="nucleotide sequence ID" value="XM_028688054.1"/>
</dbReference>
<feature type="region of interest" description="Disordered" evidence="1">
    <location>
        <begin position="266"/>
        <end position="299"/>
    </location>
</feature>
<comment type="caution">
    <text evidence="2">The sequence shown here is derived from an EMBL/GenBank/DDBJ whole genome shotgun (WGS) entry which is preliminary data.</text>
</comment>
<feature type="region of interest" description="Disordered" evidence="1">
    <location>
        <begin position="681"/>
        <end position="706"/>
    </location>
</feature>
<feature type="compositionally biased region" description="Basic and acidic residues" evidence="1">
    <location>
        <begin position="1026"/>
        <end position="1044"/>
    </location>
</feature>
<dbReference type="OrthoDB" id="371925at2759"/>
<name>A0A1Y1JFJ4_PLAGO</name>